<dbReference type="PROSITE" id="PS01161">
    <property type="entry name" value="GLC_GALNAC_ISOMERASE"/>
    <property type="match status" value="1"/>
</dbReference>
<dbReference type="SUPFAM" id="SSF100950">
    <property type="entry name" value="NagB/RpiA/CoA transferase-like"/>
    <property type="match status" value="1"/>
</dbReference>
<dbReference type="EC" id="3.5.99.6" evidence="3"/>
<comment type="catalytic activity">
    <reaction evidence="3">
        <text>alpha-D-glucosamine 6-phosphate + H2O = beta-D-fructose 6-phosphate + NH4(+)</text>
        <dbReference type="Rhea" id="RHEA:12172"/>
        <dbReference type="ChEBI" id="CHEBI:15377"/>
        <dbReference type="ChEBI" id="CHEBI:28938"/>
        <dbReference type="ChEBI" id="CHEBI:57634"/>
        <dbReference type="ChEBI" id="CHEBI:75989"/>
        <dbReference type="EC" id="3.5.99.6"/>
    </reaction>
</comment>
<comment type="caution">
    <text evidence="3">Lacks conserved residue(s) required for the propagation of feature annotation.</text>
</comment>
<comment type="caution">
    <text evidence="5">The sequence shown here is derived from an EMBL/GenBank/DDBJ whole genome shotgun (WGS) entry which is preliminary data.</text>
</comment>
<evidence type="ECO:0000259" key="4">
    <source>
        <dbReference type="Pfam" id="PF01182"/>
    </source>
</evidence>
<dbReference type="GO" id="GO:0004342">
    <property type="term" value="F:glucosamine-6-phosphate deaminase activity"/>
    <property type="evidence" value="ECO:0007669"/>
    <property type="project" value="UniProtKB-EC"/>
</dbReference>
<name>A0ABT9VT84_9BACI</name>
<dbReference type="PANTHER" id="PTHR11280:SF5">
    <property type="entry name" value="GLUCOSAMINE-6-PHOSPHATE ISOMERASE"/>
    <property type="match status" value="1"/>
</dbReference>
<evidence type="ECO:0000256" key="2">
    <source>
        <dbReference type="ARBA" id="ARBA00023277"/>
    </source>
</evidence>
<dbReference type="InterPro" id="IPR037171">
    <property type="entry name" value="NagB/RpiA_transferase-like"/>
</dbReference>
<organism evidence="5 6">
    <name type="scientific">Aeribacillus alveayuensis</name>
    <dbReference type="NCBI Taxonomy" id="279215"/>
    <lineage>
        <taxon>Bacteria</taxon>
        <taxon>Bacillati</taxon>
        <taxon>Bacillota</taxon>
        <taxon>Bacilli</taxon>
        <taxon>Bacillales</taxon>
        <taxon>Bacillaceae</taxon>
        <taxon>Aeribacillus</taxon>
    </lineage>
</organism>
<feature type="active site" description="Proton acceptor; for ring-opening step" evidence="3">
    <location>
        <position position="138"/>
    </location>
</feature>
<feature type="domain" description="Glucosamine/galactosamine-6-phosphate isomerase" evidence="4">
    <location>
        <begin position="11"/>
        <end position="228"/>
    </location>
</feature>
<sequence>MKLLIAKDYEDMSKKAAQIIIDQVKQKPGSVLGLATGGTVIGTYKMLVDDHKRHRTSYKQVRTVNLDEYVGLHPSNKNSYHYFMKTHFFDHVDLPANQTFIPNGLADQVEEECKQYEQLIAQLGGIDLQLLGIGRNGHIGFNEPGNPFSSKTHCVTLTESTRLANARFFKSVDEVPTHAITMGISTIMKSKKILLLASGTKKAIILSRFFNEEVNEQNPATILKTHKHVTIIADEQALSLMNLSHLHFA</sequence>
<feature type="active site" description="For ring-opening step" evidence="3">
    <location>
        <position position="143"/>
    </location>
</feature>
<comment type="similarity">
    <text evidence="3">Belongs to the glucosamine/galactosamine-6-phosphate isomerase family. NagB subfamily.</text>
</comment>
<comment type="function">
    <text evidence="3">Catalyzes the reversible isomerization-deamination of glucosamine 6-phosphate (GlcN6P) to form fructose 6-phosphate (Fru6P) and ammonium ion.</text>
</comment>
<gene>
    <name evidence="3" type="primary">nagB</name>
    <name evidence="5" type="ORF">J2S06_002958</name>
</gene>
<protein>
    <recommendedName>
        <fullName evidence="3">Glucosamine-6-phosphate deaminase</fullName>
        <ecNumber evidence="3">3.5.99.6</ecNumber>
    </recommendedName>
    <alternativeName>
        <fullName evidence="3">GlcN6P deaminase</fullName>
        <shortName evidence="3">GNPDA</shortName>
    </alternativeName>
    <alternativeName>
        <fullName evidence="3">Glucosamine-6-phosphate isomerase</fullName>
    </alternativeName>
</protein>
<dbReference type="RefSeq" id="WP_419152774.1">
    <property type="nucleotide sequence ID" value="NZ_JAUSTR010000026.1"/>
</dbReference>
<evidence type="ECO:0000313" key="6">
    <source>
        <dbReference type="Proteomes" id="UP001225646"/>
    </source>
</evidence>
<accession>A0ABT9VT84</accession>
<dbReference type="InterPro" id="IPR018321">
    <property type="entry name" value="Glucosamine6P_isomerase_CS"/>
</dbReference>
<keyword evidence="1 3" id="KW-0378">Hydrolase</keyword>
<evidence type="ECO:0000313" key="5">
    <source>
        <dbReference type="EMBL" id="MDQ0163830.1"/>
    </source>
</evidence>
<reference evidence="5 6" key="1">
    <citation type="submission" date="2023-07" db="EMBL/GenBank/DDBJ databases">
        <title>Genomic Encyclopedia of Type Strains, Phase IV (KMG-IV): sequencing the most valuable type-strain genomes for metagenomic binning, comparative biology and taxonomic classification.</title>
        <authorList>
            <person name="Goeker M."/>
        </authorList>
    </citation>
    <scope>NUCLEOTIDE SEQUENCE [LARGE SCALE GENOMIC DNA]</scope>
    <source>
        <strain evidence="5 6">DSM 19092</strain>
    </source>
</reference>
<keyword evidence="6" id="KW-1185">Reference proteome</keyword>
<dbReference type="Proteomes" id="UP001225646">
    <property type="component" value="Unassembled WGS sequence"/>
</dbReference>
<evidence type="ECO:0000256" key="1">
    <source>
        <dbReference type="ARBA" id="ARBA00022801"/>
    </source>
</evidence>
<dbReference type="Pfam" id="PF01182">
    <property type="entry name" value="Glucosamine_iso"/>
    <property type="match status" value="1"/>
</dbReference>
<proteinExistence type="inferred from homology"/>
<dbReference type="InterPro" id="IPR006148">
    <property type="entry name" value="Glc/Gal-6P_isomerase"/>
</dbReference>
<dbReference type="NCBIfam" id="TIGR00502">
    <property type="entry name" value="nagB"/>
    <property type="match status" value="1"/>
</dbReference>
<feature type="active site" description="Proton acceptor; for enolization step" evidence="3">
    <location>
        <position position="67"/>
    </location>
</feature>
<evidence type="ECO:0000256" key="3">
    <source>
        <dbReference type="HAMAP-Rule" id="MF_01241"/>
    </source>
</evidence>
<feature type="active site" description="For ring-opening step" evidence="3">
    <location>
        <position position="136"/>
    </location>
</feature>
<dbReference type="HAMAP" id="MF_01241">
    <property type="entry name" value="GlcN6P_deamin"/>
    <property type="match status" value="1"/>
</dbReference>
<dbReference type="EMBL" id="JAUSTR010000026">
    <property type="protein sequence ID" value="MDQ0163830.1"/>
    <property type="molecule type" value="Genomic_DNA"/>
</dbReference>
<dbReference type="Gene3D" id="3.40.50.1360">
    <property type="match status" value="1"/>
</dbReference>
<keyword evidence="2 3" id="KW-0119">Carbohydrate metabolism</keyword>
<dbReference type="CDD" id="cd01399">
    <property type="entry name" value="GlcN6P_deaminase"/>
    <property type="match status" value="1"/>
</dbReference>
<comment type="pathway">
    <text evidence="3">Amino-sugar metabolism; N-acetylneuraminate degradation; D-fructose 6-phosphate from N-acetylneuraminate: step 5/5.</text>
</comment>
<dbReference type="InterPro" id="IPR004547">
    <property type="entry name" value="Glucosamine6P_isomerase"/>
</dbReference>
<dbReference type="PANTHER" id="PTHR11280">
    <property type="entry name" value="GLUCOSAMINE-6-PHOSPHATE ISOMERASE"/>
    <property type="match status" value="1"/>
</dbReference>